<reference evidence="2" key="1">
    <citation type="journal article" date="2019" name="Nat. Commun.">
        <title>The genome of broomcorn millet.</title>
        <authorList>
            <person name="Zou C."/>
            <person name="Miki D."/>
            <person name="Li D."/>
            <person name="Tang Q."/>
            <person name="Xiao L."/>
            <person name="Rajput S."/>
            <person name="Deng P."/>
            <person name="Jia W."/>
            <person name="Huang R."/>
            <person name="Zhang M."/>
            <person name="Sun Y."/>
            <person name="Hu J."/>
            <person name="Fu X."/>
            <person name="Schnable P.S."/>
            <person name="Li F."/>
            <person name="Zhang H."/>
            <person name="Feng B."/>
            <person name="Zhu X."/>
            <person name="Liu R."/>
            <person name="Schnable J.C."/>
            <person name="Zhu J.-K."/>
            <person name="Zhang H."/>
        </authorList>
    </citation>
    <scope>NUCLEOTIDE SEQUENCE [LARGE SCALE GENOMIC DNA]</scope>
</reference>
<evidence type="ECO:0000313" key="1">
    <source>
        <dbReference type="EMBL" id="RLM65619.1"/>
    </source>
</evidence>
<sequence length="72" mass="8350">MSTVEDTQLEDFVAKGRQPRAVAHWRAFSTEHKEPQPEAGEIVSFLTFHEHGFGYSAHPFLLRLLNKWEVEL</sequence>
<dbReference type="AlphaFoldDB" id="A0A3L6PYN1"/>
<accession>A0A3L6PYN1</accession>
<organism evidence="1 2">
    <name type="scientific">Panicum miliaceum</name>
    <name type="common">Proso millet</name>
    <name type="synonym">Broomcorn millet</name>
    <dbReference type="NCBI Taxonomy" id="4540"/>
    <lineage>
        <taxon>Eukaryota</taxon>
        <taxon>Viridiplantae</taxon>
        <taxon>Streptophyta</taxon>
        <taxon>Embryophyta</taxon>
        <taxon>Tracheophyta</taxon>
        <taxon>Spermatophyta</taxon>
        <taxon>Magnoliopsida</taxon>
        <taxon>Liliopsida</taxon>
        <taxon>Poales</taxon>
        <taxon>Poaceae</taxon>
        <taxon>PACMAD clade</taxon>
        <taxon>Panicoideae</taxon>
        <taxon>Panicodae</taxon>
        <taxon>Paniceae</taxon>
        <taxon>Panicinae</taxon>
        <taxon>Panicum</taxon>
        <taxon>Panicum sect. Panicum</taxon>
    </lineage>
</organism>
<keyword evidence="2" id="KW-1185">Reference proteome</keyword>
<protein>
    <submittedName>
        <fullName evidence="1">Uncharacterized protein</fullName>
    </submittedName>
</protein>
<proteinExistence type="predicted"/>
<evidence type="ECO:0000313" key="2">
    <source>
        <dbReference type="Proteomes" id="UP000275267"/>
    </source>
</evidence>
<comment type="caution">
    <text evidence="1">The sequence shown here is derived from an EMBL/GenBank/DDBJ whole genome shotgun (WGS) entry which is preliminary data.</text>
</comment>
<dbReference type="EMBL" id="PQIB02000015">
    <property type="protein sequence ID" value="RLM65619.1"/>
    <property type="molecule type" value="Genomic_DNA"/>
</dbReference>
<dbReference type="Proteomes" id="UP000275267">
    <property type="component" value="Unassembled WGS sequence"/>
</dbReference>
<name>A0A3L6PYN1_PANMI</name>
<gene>
    <name evidence="1" type="ORF">C2845_PM16G07610</name>
</gene>